<evidence type="ECO:0000259" key="5">
    <source>
        <dbReference type="PROSITE" id="PS51860"/>
    </source>
</evidence>
<dbReference type="GO" id="GO:0007165">
    <property type="term" value="P:signal transduction"/>
    <property type="evidence" value="ECO:0007669"/>
    <property type="project" value="InterPro"/>
</dbReference>
<dbReference type="OrthoDB" id="64867at2759"/>
<dbReference type="AlphaFoldDB" id="A0A835TTT6"/>
<feature type="coiled-coil region" evidence="2">
    <location>
        <begin position="84"/>
        <end position="111"/>
    </location>
</feature>
<dbReference type="SUPFAM" id="SSF46585">
    <property type="entry name" value="HR1 repeat"/>
    <property type="match status" value="1"/>
</dbReference>
<dbReference type="FunFam" id="1.10.287.160:FF:000007">
    <property type="entry name" value="Rhophilin-2"/>
    <property type="match status" value="1"/>
</dbReference>
<keyword evidence="8" id="KW-1185">Reference proteome</keyword>
<dbReference type="InterPro" id="IPR047138">
    <property type="entry name" value="RHPN1_2"/>
</dbReference>
<reference evidence="7" key="3">
    <citation type="submission" date="2022-01" db="EMBL/GenBank/DDBJ databases">
        <authorList>
            <person name="Rubenstein D.R."/>
        </authorList>
    </citation>
    <scope>NUCLEOTIDE SEQUENCE</scope>
    <source>
        <strain evidence="7">SS15</strain>
        <tissue evidence="7">Liver</tissue>
    </source>
</reference>
<evidence type="ECO:0000313" key="6">
    <source>
        <dbReference type="EMBL" id="KAG0118606.1"/>
    </source>
</evidence>
<organism evidence="6">
    <name type="scientific">Lamprotornis superbus</name>
    <dbReference type="NCBI Taxonomy" id="245042"/>
    <lineage>
        <taxon>Eukaryota</taxon>
        <taxon>Metazoa</taxon>
        <taxon>Chordata</taxon>
        <taxon>Craniata</taxon>
        <taxon>Vertebrata</taxon>
        <taxon>Euteleostomi</taxon>
        <taxon>Archelosauria</taxon>
        <taxon>Archosauria</taxon>
        <taxon>Dinosauria</taxon>
        <taxon>Saurischia</taxon>
        <taxon>Theropoda</taxon>
        <taxon>Coelurosauria</taxon>
        <taxon>Aves</taxon>
        <taxon>Neognathae</taxon>
        <taxon>Neoaves</taxon>
        <taxon>Telluraves</taxon>
        <taxon>Australaves</taxon>
        <taxon>Passeriformes</taxon>
        <taxon>Sturnidae</taxon>
        <taxon>Lamprotornis</taxon>
    </lineage>
</organism>
<dbReference type="Gene3D" id="1.10.287.160">
    <property type="entry name" value="HR1 repeat"/>
    <property type="match status" value="1"/>
</dbReference>
<proteinExistence type="predicted"/>
<accession>A0A835TTT6</accession>
<dbReference type="Pfam" id="PF03097">
    <property type="entry name" value="BRO1"/>
    <property type="match status" value="1"/>
</dbReference>
<dbReference type="InterPro" id="IPR004328">
    <property type="entry name" value="BRO1_dom"/>
</dbReference>
<dbReference type="Gene3D" id="2.30.42.10">
    <property type="match status" value="1"/>
</dbReference>
<dbReference type="SMART" id="SM00742">
    <property type="entry name" value="Hr1"/>
    <property type="match status" value="1"/>
</dbReference>
<dbReference type="EMBL" id="JADDUC010000107">
    <property type="protein sequence ID" value="KAG0118606.1"/>
    <property type="molecule type" value="Genomic_DNA"/>
</dbReference>
<evidence type="ECO:0000313" key="8">
    <source>
        <dbReference type="Proteomes" id="UP000618051"/>
    </source>
</evidence>
<dbReference type="Pfam" id="PF02185">
    <property type="entry name" value="HR1"/>
    <property type="match status" value="1"/>
</dbReference>
<evidence type="ECO:0008006" key="9">
    <source>
        <dbReference type="Google" id="ProtNLM"/>
    </source>
</evidence>
<dbReference type="SUPFAM" id="SSF50156">
    <property type="entry name" value="PDZ domain-like"/>
    <property type="match status" value="1"/>
</dbReference>
<feature type="domain" description="REM-1" evidence="5">
    <location>
        <begin position="33"/>
        <end position="107"/>
    </location>
</feature>
<reference evidence="6" key="1">
    <citation type="submission" date="2020-10" db="EMBL/GenBank/DDBJ databases">
        <title>Feather gene expression reveals the developmental basis of iridescence in African starlings.</title>
        <authorList>
            <person name="Rubenstein D.R."/>
        </authorList>
    </citation>
    <scope>NUCLEOTIDE SEQUENCE</scope>
    <source>
        <strain evidence="6">SS15</strain>
        <tissue evidence="6">Liver</tissue>
    </source>
</reference>
<dbReference type="CDD" id="cd06712">
    <property type="entry name" value="PDZ_rhophilin-like"/>
    <property type="match status" value="1"/>
</dbReference>
<evidence type="ECO:0000259" key="4">
    <source>
        <dbReference type="PROSITE" id="PS51180"/>
    </source>
</evidence>
<dbReference type="InterPro" id="IPR011072">
    <property type="entry name" value="HR1_rho-bd"/>
</dbReference>
<gene>
    <name evidence="7" type="ORF">IHE44_0001314</name>
    <name evidence="6" type="ORF">IHE44_000801</name>
</gene>
<dbReference type="PANTHER" id="PTHR23031:SF6">
    <property type="entry name" value="RHOPHILIN-1"/>
    <property type="match status" value="1"/>
</dbReference>
<feature type="compositionally biased region" description="Acidic residues" evidence="3">
    <location>
        <begin position="599"/>
        <end position="609"/>
    </location>
</feature>
<dbReference type="GO" id="GO:0051497">
    <property type="term" value="P:negative regulation of stress fiber assembly"/>
    <property type="evidence" value="ECO:0007669"/>
    <property type="project" value="TreeGrafter"/>
</dbReference>
<dbReference type="InterPro" id="IPR042715">
    <property type="entry name" value="Rhophilin-1_BRO1"/>
</dbReference>
<evidence type="ECO:0000256" key="2">
    <source>
        <dbReference type="SAM" id="Coils"/>
    </source>
</evidence>
<evidence type="ECO:0000313" key="7">
    <source>
        <dbReference type="EMBL" id="KAI1243672.1"/>
    </source>
</evidence>
<dbReference type="SMART" id="SM01041">
    <property type="entry name" value="BRO1"/>
    <property type="match status" value="1"/>
</dbReference>
<dbReference type="CDD" id="cd09248">
    <property type="entry name" value="BRO1_Rhophilin_1"/>
    <property type="match status" value="1"/>
</dbReference>
<dbReference type="Proteomes" id="UP000618051">
    <property type="component" value="Unassembled WGS sequence"/>
</dbReference>
<dbReference type="CDD" id="cd11633">
    <property type="entry name" value="HR1_Rhophilin-1"/>
    <property type="match status" value="1"/>
</dbReference>
<name>A0A835TTT6_9PASS</name>
<protein>
    <recommendedName>
        <fullName evidence="9">Rhophilin-1</fullName>
    </recommendedName>
</protein>
<dbReference type="PROSITE" id="PS51180">
    <property type="entry name" value="BRO1"/>
    <property type="match status" value="1"/>
</dbReference>
<keyword evidence="1 2" id="KW-0175">Coiled coil</keyword>
<sequence>MMSPEEESPDGDRDSGLVLLHGLKNGSTRKGCDPFAQTQRSKLQHRRARINQQINKEMRMRAGAENLFRATSNHKVKETVALELSYVNSNLQLLKEELEELNSSVDVYQNDSESISVPMIPLGLKETKELDLLVPLKDFISEHYGEEGVLFEKEIKEFMELRQAMRTPSRNEAGLELLMEYYNQLYFLDSRFFSPTKTLGVFFHWYDSLTGVPSHQRALAFEKGSVLFNLGALHTQIGARQDRASLPGLNQAIDAFQKAAGAFNYLKENFSNAPSLDMSAASLTMLVRLMVAQVQECVFEKMTLLRAQNDFLTRLQLAQEAASVEDVYSLVHQTMSQPHVKDYVPFSWTTMVQVKSEHFKALSHYFAAVALCDCPAPSDAELLEQEKAFLQFHVTMPEGPSLRVLLQDPEERRKLGKAHLKKAIMKHEEAMRIHGLCKILRKMDILQEVLSFAHKRSLSKYSEIDHEEDFFETGEAPDIHPKTHQKPEIKSPNFSQVKGPLSLFSAKNKWYPARRVHLMRGENGFGFTLRGDSPVLIAGVIPGGCAADCKWSKHAEVVQLLKSTGKEGVDIGVITLQSSECPKAEGSSDVLGIWDAEEQQGEQQEEPDEQQERQHAPGVEQEEQEEQEEHLQRCPLHCCGGQRGHVLTMLHGAPGLAAWEASQAWLGCEDSQTRECAAGRIRAERGRGGSCAKAGPGLCLLLGQSQPQPLKLNISWAFSARYKMELLSKSCWRS</sequence>
<dbReference type="EMBL" id="JADDUC020000001">
    <property type="protein sequence ID" value="KAI1243672.1"/>
    <property type="molecule type" value="Genomic_DNA"/>
</dbReference>
<feature type="domain" description="BRO1" evidence="4">
    <location>
        <begin position="118"/>
        <end position="467"/>
    </location>
</feature>
<dbReference type="InterPro" id="IPR036034">
    <property type="entry name" value="PDZ_sf"/>
</dbReference>
<dbReference type="PROSITE" id="PS51860">
    <property type="entry name" value="REM_1"/>
    <property type="match status" value="1"/>
</dbReference>
<reference evidence="7 8" key="2">
    <citation type="journal article" date="2021" name="J. Hered.">
        <title>Feather Gene Expression Elucidates the Developmental Basis of Plumage Iridescence in African Starlings.</title>
        <authorList>
            <person name="Rubenstein D.R."/>
            <person name="Corvelo A."/>
            <person name="MacManes M.D."/>
            <person name="Maia R."/>
            <person name="Narzisi G."/>
            <person name="Rousaki A."/>
            <person name="Vandenabeele P."/>
            <person name="Shawkey M.D."/>
            <person name="Solomon J."/>
        </authorList>
    </citation>
    <scope>NUCLEOTIDE SEQUENCE [LARGE SCALE GENOMIC DNA]</scope>
    <source>
        <strain evidence="7">SS15</strain>
    </source>
</reference>
<dbReference type="PANTHER" id="PTHR23031">
    <property type="entry name" value="RHOPHILIN"/>
    <property type="match status" value="1"/>
</dbReference>
<dbReference type="Gene3D" id="1.25.40.280">
    <property type="entry name" value="alix/aip1 like domains"/>
    <property type="match status" value="1"/>
</dbReference>
<comment type="caution">
    <text evidence="6">The sequence shown here is derived from an EMBL/GenBank/DDBJ whole genome shotgun (WGS) entry which is preliminary data.</text>
</comment>
<feature type="region of interest" description="Disordered" evidence="3">
    <location>
        <begin position="599"/>
        <end position="627"/>
    </location>
</feature>
<evidence type="ECO:0000256" key="1">
    <source>
        <dbReference type="PROSITE-ProRule" id="PRU01207"/>
    </source>
</evidence>
<dbReference type="InterPro" id="IPR038499">
    <property type="entry name" value="BRO1_sf"/>
</dbReference>
<dbReference type="InterPro" id="IPR036274">
    <property type="entry name" value="HR1_rpt_sf"/>
</dbReference>
<evidence type="ECO:0000256" key="3">
    <source>
        <dbReference type="SAM" id="MobiDB-lite"/>
    </source>
</evidence>